<comment type="similarity">
    <text evidence="1">Belongs to the glycosyltransferase 15 family.</text>
</comment>
<evidence type="ECO:0000256" key="3">
    <source>
        <dbReference type="SAM" id="Phobius"/>
    </source>
</evidence>
<name>A0A409XRH4_PSICY</name>
<dbReference type="InterPro" id="IPR002685">
    <property type="entry name" value="Glyco_trans_15"/>
</dbReference>
<evidence type="ECO:0000313" key="5">
    <source>
        <dbReference type="Proteomes" id="UP000283269"/>
    </source>
</evidence>
<accession>A0A409XRH4</accession>
<dbReference type="GO" id="GO:0000032">
    <property type="term" value="P:cell wall mannoprotein biosynthetic process"/>
    <property type="evidence" value="ECO:0007669"/>
    <property type="project" value="TreeGrafter"/>
</dbReference>
<dbReference type="Gene3D" id="3.90.550.10">
    <property type="entry name" value="Spore Coat Polysaccharide Biosynthesis Protein SpsA, Chain A"/>
    <property type="match status" value="2"/>
</dbReference>
<keyword evidence="3" id="KW-1133">Transmembrane helix</keyword>
<feature type="transmembrane region" description="Helical" evidence="3">
    <location>
        <begin position="7"/>
        <end position="25"/>
    </location>
</feature>
<evidence type="ECO:0008006" key="6">
    <source>
        <dbReference type="Google" id="ProtNLM"/>
    </source>
</evidence>
<dbReference type="PANTHER" id="PTHR31121:SF6">
    <property type="entry name" value="ALPHA-1,2 MANNOSYLTRANSFERASE KTR1"/>
    <property type="match status" value="1"/>
</dbReference>
<dbReference type="GO" id="GO:0016020">
    <property type="term" value="C:membrane"/>
    <property type="evidence" value="ECO:0007669"/>
    <property type="project" value="InterPro"/>
</dbReference>
<protein>
    <recommendedName>
        <fullName evidence="6">Glycosyltransferase family 15 protein</fullName>
    </recommendedName>
</protein>
<dbReference type="InterPro" id="IPR029044">
    <property type="entry name" value="Nucleotide-diphossugar_trans"/>
</dbReference>
<evidence type="ECO:0000256" key="2">
    <source>
        <dbReference type="ARBA" id="ARBA00022679"/>
    </source>
</evidence>
<keyword evidence="5" id="KW-1185">Reference proteome</keyword>
<gene>
    <name evidence="4" type="ORF">CVT25_014449</name>
</gene>
<dbReference type="EMBL" id="NHYD01000790">
    <property type="protein sequence ID" value="PPQ93320.1"/>
    <property type="molecule type" value="Genomic_DNA"/>
</dbReference>
<dbReference type="AlphaFoldDB" id="A0A409XRH4"/>
<reference evidence="4 5" key="1">
    <citation type="journal article" date="2018" name="Evol. Lett.">
        <title>Horizontal gene cluster transfer increased hallucinogenic mushroom diversity.</title>
        <authorList>
            <person name="Reynolds H.T."/>
            <person name="Vijayakumar V."/>
            <person name="Gluck-Thaler E."/>
            <person name="Korotkin H.B."/>
            <person name="Matheny P.B."/>
            <person name="Slot J.C."/>
        </authorList>
    </citation>
    <scope>NUCLEOTIDE SEQUENCE [LARGE SCALE GENOMIC DNA]</scope>
    <source>
        <strain evidence="4 5">2631</strain>
    </source>
</reference>
<sequence length="816" mass="94880">MSGRRFALVIFISVICLHFLLTILLKDYDSIPSLSGLSNRFGPAASEEAKEVEIQETLFEQNNVTSIPFLNANLSTHQDHISDNANATFVLLCRNSDLAGVLSSMQQVEDRFNRKHGYPWVLLNEEPFNEEFKRRVSVLVNSPIQFGQIPAAHWYQPEWIDEEMARDGRMRMMAQGIIYAGSVPYRNMCRFNSGFFFHHELLQPYRYYWRVEPDVKYFCDVDYDPFKFMETNKKVYGFTVSLVEWEATIPTLWGVVKEFIAENPQYLDPNNSMEFLSDNNGETYNLCHYWSNFEIADMDFWRGEAYQKFFDFLETKGGFYYERWGDAPVHSIAASLFAAKDQVHFFRDIGYRHSPFQHCPTGEKWVKGKCSCDPNDSFGVFISRVGLFRVLICSMIGLRLCSELLPQEMMTPMRYVVVVLALIISLHYLVSFTSDSYGRATSLDNLKKVVVGPKPESNVPPYKVPIPDDYYLHKNISSPQGRKANAAIVMLGKSSAMSRDLEATLLNFMVARNSDLNGVIVSMKQMEDRFNKKFQYPYVFLNEQRFDDNFVKRVTELTDAQVQFGLIPNDHWVQPADIDEAKATESRNKMMADNVIYGGTKSGSSNSSKRPYTATCFFYRHELLKPFQYYWRVEPDIKFFCDIDYDPFLIMQDQNKMYGFTISLYEYEATIPTLWSAVKEFIHENPELVSPDNAMSFLSDDGGETYNRCHFWSNFEIASLDLWRSPSYTKFFDFLDKKGGFYYERWGDAPVHSIGAALFAKKDQIHFFNDIGYRHEPFQHCPQGDAHKRGKCWCDSTQNFDYEGYSCLNRYDRLFE</sequence>
<dbReference type="GO" id="GO:0006487">
    <property type="term" value="P:protein N-linked glycosylation"/>
    <property type="evidence" value="ECO:0007669"/>
    <property type="project" value="TreeGrafter"/>
</dbReference>
<dbReference type="FunFam" id="3.90.550.10:FF:000051">
    <property type="entry name" value="Alpha-1,2-mannosyltransferase (Ktr4)"/>
    <property type="match status" value="2"/>
</dbReference>
<comment type="caution">
    <text evidence="4">The sequence shown here is derived from an EMBL/GenBank/DDBJ whole genome shotgun (WGS) entry which is preliminary data.</text>
</comment>
<dbReference type="PANTHER" id="PTHR31121">
    <property type="entry name" value="ALPHA-1,2 MANNOSYLTRANSFERASE KTR1"/>
    <property type="match status" value="1"/>
</dbReference>
<evidence type="ECO:0000313" key="4">
    <source>
        <dbReference type="EMBL" id="PPQ93320.1"/>
    </source>
</evidence>
<keyword evidence="3" id="KW-0812">Transmembrane</keyword>
<evidence type="ECO:0000256" key="1">
    <source>
        <dbReference type="ARBA" id="ARBA00007677"/>
    </source>
</evidence>
<dbReference type="GO" id="GO:0005794">
    <property type="term" value="C:Golgi apparatus"/>
    <property type="evidence" value="ECO:0007669"/>
    <property type="project" value="TreeGrafter"/>
</dbReference>
<dbReference type="SUPFAM" id="SSF53448">
    <property type="entry name" value="Nucleotide-diphospho-sugar transferases"/>
    <property type="match status" value="2"/>
</dbReference>
<dbReference type="InParanoid" id="A0A409XRH4"/>
<organism evidence="4 5">
    <name type="scientific">Psilocybe cyanescens</name>
    <dbReference type="NCBI Taxonomy" id="93625"/>
    <lineage>
        <taxon>Eukaryota</taxon>
        <taxon>Fungi</taxon>
        <taxon>Dikarya</taxon>
        <taxon>Basidiomycota</taxon>
        <taxon>Agaricomycotina</taxon>
        <taxon>Agaricomycetes</taxon>
        <taxon>Agaricomycetidae</taxon>
        <taxon>Agaricales</taxon>
        <taxon>Agaricineae</taxon>
        <taxon>Strophariaceae</taxon>
        <taxon>Psilocybe</taxon>
    </lineage>
</organism>
<keyword evidence="2" id="KW-0808">Transferase</keyword>
<dbReference type="Proteomes" id="UP000283269">
    <property type="component" value="Unassembled WGS sequence"/>
</dbReference>
<proteinExistence type="inferred from homology"/>
<dbReference type="GO" id="GO:0000026">
    <property type="term" value="F:alpha-1,2-mannosyltransferase activity"/>
    <property type="evidence" value="ECO:0007669"/>
    <property type="project" value="TreeGrafter"/>
</dbReference>
<keyword evidence="3" id="KW-0472">Membrane</keyword>
<dbReference type="Pfam" id="PF01793">
    <property type="entry name" value="Glyco_transf_15"/>
    <property type="match status" value="2"/>
</dbReference>
<dbReference type="STRING" id="93625.A0A409XRH4"/>
<dbReference type="OrthoDB" id="439943at2759"/>